<dbReference type="EMBL" id="CABVIB010000002">
    <property type="protein sequence ID" value="VVN73795.1"/>
    <property type="molecule type" value="Genomic_DNA"/>
</dbReference>
<dbReference type="PANTHER" id="PTHR12993:SF29">
    <property type="entry name" value="BLR3841 PROTEIN"/>
    <property type="match status" value="1"/>
</dbReference>
<gene>
    <name evidence="1" type="ORF">PS712_00596</name>
</gene>
<dbReference type="RefSeq" id="WP_412071242.1">
    <property type="nucleotide sequence ID" value="NZ_CABVIB010000002.1"/>
</dbReference>
<dbReference type="Pfam" id="PF02585">
    <property type="entry name" value="PIG-L"/>
    <property type="match status" value="1"/>
</dbReference>
<reference evidence="1 2" key="1">
    <citation type="submission" date="2019-09" db="EMBL/GenBank/DDBJ databases">
        <authorList>
            <person name="Chandra G."/>
            <person name="Truman W A."/>
        </authorList>
    </citation>
    <scope>NUCLEOTIDE SEQUENCE [LARGE SCALE GENOMIC DNA]</scope>
    <source>
        <strain evidence="1">PS712</strain>
    </source>
</reference>
<accession>A0A5E7A6L3</accession>
<evidence type="ECO:0000313" key="2">
    <source>
        <dbReference type="Proteomes" id="UP000326018"/>
    </source>
</evidence>
<dbReference type="InterPro" id="IPR003737">
    <property type="entry name" value="GlcNAc_PI_deacetylase-related"/>
</dbReference>
<dbReference type="Gene3D" id="3.40.50.10320">
    <property type="entry name" value="LmbE-like"/>
    <property type="match status" value="1"/>
</dbReference>
<name>A0A5E7A6L3_PSEFL</name>
<dbReference type="InterPro" id="IPR024078">
    <property type="entry name" value="LmbE-like_dom_sf"/>
</dbReference>
<dbReference type="Proteomes" id="UP000326018">
    <property type="component" value="Unassembled WGS sequence"/>
</dbReference>
<dbReference type="AlphaFoldDB" id="A0A5E7A6L3"/>
<evidence type="ECO:0000313" key="1">
    <source>
        <dbReference type="EMBL" id="VVN73795.1"/>
    </source>
</evidence>
<dbReference type="SUPFAM" id="SSF102588">
    <property type="entry name" value="LmbE-like"/>
    <property type="match status" value="1"/>
</dbReference>
<protein>
    <recommendedName>
        <fullName evidence="3">Acetylglucosaminylphosphatidylinositol deacetylase</fullName>
    </recommendedName>
</protein>
<dbReference type="GO" id="GO:0016811">
    <property type="term" value="F:hydrolase activity, acting on carbon-nitrogen (but not peptide) bonds, in linear amides"/>
    <property type="evidence" value="ECO:0007669"/>
    <property type="project" value="TreeGrafter"/>
</dbReference>
<evidence type="ECO:0008006" key="3">
    <source>
        <dbReference type="Google" id="ProtNLM"/>
    </source>
</evidence>
<proteinExistence type="predicted"/>
<sequence>MSIATIATTENPIRGPGTTLQEWQASAPLAGVAHVTHQQLVPEGQRLVVVTPHPDDEVLGCAGILAGMLGRESDVLMVAVTDGEASHPGSQEWSPTRLRQQRPLESWQALDRLGLNMQALNWRRLGLPDSGVAGKEDELVERLLALIRRGDRVITTWRHDGHCDHEATGRAAAYAASQRNACLIEVPIWAWHWARPHDQRIPWARARKFMLDAPVLARKRHAINAHVSQINADGRGTAVLDRETLERLMQPFELVFI</sequence>
<organism evidence="1 2">
    <name type="scientific">Pseudomonas fluorescens</name>
    <dbReference type="NCBI Taxonomy" id="294"/>
    <lineage>
        <taxon>Bacteria</taxon>
        <taxon>Pseudomonadati</taxon>
        <taxon>Pseudomonadota</taxon>
        <taxon>Gammaproteobacteria</taxon>
        <taxon>Pseudomonadales</taxon>
        <taxon>Pseudomonadaceae</taxon>
        <taxon>Pseudomonas</taxon>
    </lineage>
</organism>
<dbReference type="PANTHER" id="PTHR12993">
    <property type="entry name" value="N-ACETYLGLUCOSAMINYL-PHOSPHATIDYLINOSITOL DE-N-ACETYLASE-RELATED"/>
    <property type="match status" value="1"/>
</dbReference>